<dbReference type="SUPFAM" id="SSF51735">
    <property type="entry name" value="NAD(P)-binding Rossmann-fold domains"/>
    <property type="match status" value="1"/>
</dbReference>
<gene>
    <name evidence="3" type="ORF">PJU73_07705</name>
</gene>
<dbReference type="Gene3D" id="3.40.50.720">
    <property type="entry name" value="NAD(P)-binding Rossmann-like Domain"/>
    <property type="match status" value="1"/>
</dbReference>
<dbReference type="SUPFAM" id="SSF48179">
    <property type="entry name" value="6-phosphogluconate dehydrogenase C-terminal domain-like"/>
    <property type="match status" value="1"/>
</dbReference>
<dbReference type="InterPro" id="IPR019665">
    <property type="entry name" value="OxRdtase/DH_put_Rossmann_dom"/>
</dbReference>
<keyword evidence="4" id="KW-1185">Reference proteome</keyword>
<dbReference type="PANTHER" id="PTHR40459">
    <property type="entry name" value="CONSERVED HYPOTHETICAL ALANINE AND LEUCINE RICH PROTEIN"/>
    <property type="match status" value="1"/>
</dbReference>
<protein>
    <submittedName>
        <fullName evidence="3">DUF2520 domain-containing protein</fullName>
    </submittedName>
</protein>
<dbReference type="RefSeq" id="WP_237090767.1">
    <property type="nucleotide sequence ID" value="NZ_CP116766.1"/>
</dbReference>
<feature type="domain" description="Putative oxidoreductase/dehydrogenase Rossmann-like" evidence="1">
    <location>
        <begin position="10"/>
        <end position="118"/>
    </location>
</feature>
<dbReference type="PANTHER" id="PTHR40459:SF1">
    <property type="entry name" value="CONSERVED HYPOTHETICAL ALANINE AND LEUCINE RICH PROTEIN"/>
    <property type="match status" value="1"/>
</dbReference>
<dbReference type="InterPro" id="IPR018931">
    <property type="entry name" value="DUF2520"/>
</dbReference>
<dbReference type="InterPro" id="IPR008927">
    <property type="entry name" value="6-PGluconate_DH-like_C_sf"/>
</dbReference>
<feature type="domain" description="DUF2520" evidence="2">
    <location>
        <begin position="136"/>
        <end position="262"/>
    </location>
</feature>
<dbReference type="EMBL" id="CP116766">
    <property type="protein sequence ID" value="WCL71215.1"/>
    <property type="molecule type" value="Genomic_DNA"/>
</dbReference>
<sequence length="297" mass="31142">MPSEFKKTCHIIGAGRVGKTLALLLSQQHTWRLSHIVSSSLSPSAVSAEVCRSVAQLPPADAVLLAVPDDAIETVALALADSPHFRAGTLAVHLSGAKTVAALAAVTERGGLAGSLHPVFAFADPVLAAANLAGSLCALETQDQRALALLTELAQILGLQPFTVLSEYKSRYHAALSAASNFSITLAGFARNLLSTIALPDDLAQRLVYRLMKQSIENLAALSPEQALTGPIVRGDTATVAAHLSAMTAEEQAFYRVLAQATAELAAGRLKMSEANCCEAKIQAAQAMRAVLRQQTE</sequence>
<name>A0ABY7RJG4_9NEIS</name>
<evidence type="ECO:0000313" key="3">
    <source>
        <dbReference type="EMBL" id="WCL71215.1"/>
    </source>
</evidence>
<evidence type="ECO:0000313" key="4">
    <source>
        <dbReference type="Proteomes" id="UP001221268"/>
    </source>
</evidence>
<dbReference type="Proteomes" id="UP001221268">
    <property type="component" value="Chromosome"/>
</dbReference>
<evidence type="ECO:0000259" key="1">
    <source>
        <dbReference type="Pfam" id="PF10727"/>
    </source>
</evidence>
<proteinExistence type="predicted"/>
<accession>A0ABY7RJG4</accession>
<organism evidence="3 4">
    <name type="scientific">Neisseria lisongii</name>
    <dbReference type="NCBI Taxonomy" id="2912188"/>
    <lineage>
        <taxon>Bacteria</taxon>
        <taxon>Pseudomonadati</taxon>
        <taxon>Pseudomonadota</taxon>
        <taxon>Betaproteobacteria</taxon>
        <taxon>Neisseriales</taxon>
        <taxon>Neisseriaceae</taxon>
        <taxon>Neisseria</taxon>
    </lineage>
</organism>
<dbReference type="InterPro" id="IPR037108">
    <property type="entry name" value="TM1727-like_C_sf"/>
</dbReference>
<dbReference type="Gene3D" id="1.10.1040.20">
    <property type="entry name" value="ProC-like, C-terminal domain"/>
    <property type="match status" value="1"/>
</dbReference>
<evidence type="ECO:0000259" key="2">
    <source>
        <dbReference type="Pfam" id="PF10728"/>
    </source>
</evidence>
<dbReference type="Pfam" id="PF10728">
    <property type="entry name" value="DUF2520"/>
    <property type="match status" value="1"/>
</dbReference>
<reference evidence="3 4" key="1">
    <citation type="submission" date="2023-01" db="EMBL/GenBank/DDBJ databases">
        <authorList>
            <person name="Yang C."/>
        </authorList>
    </citation>
    <scope>NUCLEOTIDE SEQUENCE [LARGE SCALE GENOMIC DNA]</scope>
    <source>
        <strain evidence="3 4">ZJ106</strain>
    </source>
</reference>
<dbReference type="InterPro" id="IPR036291">
    <property type="entry name" value="NAD(P)-bd_dom_sf"/>
</dbReference>
<dbReference type="Pfam" id="PF10727">
    <property type="entry name" value="Rossmann-like"/>
    <property type="match status" value="1"/>
</dbReference>